<accession>A0ABT3ZVS8</accession>
<evidence type="ECO:0000259" key="6">
    <source>
        <dbReference type="Pfam" id="PF18089"/>
    </source>
</evidence>
<comment type="similarity">
    <text evidence="5">Belongs to the DAPG/phloretin hydrolase family.</text>
</comment>
<comment type="caution">
    <text evidence="7">The sequence shown here is derived from an EMBL/GenBank/DDBJ whole genome shotgun (WGS) entry which is preliminary data.</text>
</comment>
<protein>
    <recommendedName>
        <fullName evidence="6">DAPG hydrolase PhiG domain-containing protein</fullName>
    </recommendedName>
</protein>
<evidence type="ECO:0000256" key="5">
    <source>
        <dbReference type="ARBA" id="ARBA00023459"/>
    </source>
</evidence>
<comment type="cofactor">
    <cofactor evidence="1">
        <name>Zn(2+)</name>
        <dbReference type="ChEBI" id="CHEBI:29105"/>
    </cofactor>
</comment>
<reference evidence="7 8" key="1">
    <citation type="submission" date="2022-11" db="EMBL/GenBank/DDBJ databases">
        <title>Minimal conservation of predation-associated metabolite biosynthetic gene clusters underscores biosynthetic potential of Myxococcota including descriptions for ten novel species: Archangium lansinium sp. nov., Myxococcus landrumus sp. nov., Nannocystis bai.</title>
        <authorList>
            <person name="Ahearne A."/>
            <person name="Stevens C."/>
            <person name="Phillips K."/>
        </authorList>
    </citation>
    <scope>NUCLEOTIDE SEQUENCE [LARGE SCALE GENOMIC DNA]</scope>
    <source>
        <strain evidence="7 8">MIWBW</strain>
    </source>
</reference>
<dbReference type="Proteomes" id="UP001207654">
    <property type="component" value="Unassembled WGS sequence"/>
</dbReference>
<keyword evidence="8" id="KW-1185">Reference proteome</keyword>
<name>A0ABT3ZVS8_9BACT</name>
<dbReference type="InterPro" id="IPR041526">
    <property type="entry name" value="DAPG_hydrolase"/>
</dbReference>
<feature type="domain" description="DAPG hydrolase PhiG" evidence="6">
    <location>
        <begin position="4"/>
        <end position="221"/>
    </location>
</feature>
<keyword evidence="3" id="KW-0378">Hydrolase</keyword>
<evidence type="ECO:0000256" key="3">
    <source>
        <dbReference type="ARBA" id="ARBA00022801"/>
    </source>
</evidence>
<evidence type="ECO:0000256" key="2">
    <source>
        <dbReference type="ARBA" id="ARBA00022723"/>
    </source>
</evidence>
<keyword evidence="4" id="KW-0862">Zinc</keyword>
<organism evidence="7 8">
    <name type="scientific">Archangium lansingense</name>
    <dbReference type="NCBI Taxonomy" id="2995310"/>
    <lineage>
        <taxon>Bacteria</taxon>
        <taxon>Pseudomonadati</taxon>
        <taxon>Myxococcota</taxon>
        <taxon>Myxococcia</taxon>
        <taxon>Myxococcales</taxon>
        <taxon>Cystobacterineae</taxon>
        <taxon>Archangiaceae</taxon>
        <taxon>Archangium</taxon>
    </lineage>
</organism>
<dbReference type="RefSeq" id="WP_267532521.1">
    <property type="nucleotide sequence ID" value="NZ_JAPNKA010000001.1"/>
</dbReference>
<evidence type="ECO:0000313" key="8">
    <source>
        <dbReference type="Proteomes" id="UP001207654"/>
    </source>
</evidence>
<dbReference type="EMBL" id="JAPNKA010000001">
    <property type="protein sequence ID" value="MCY1073517.1"/>
    <property type="molecule type" value="Genomic_DNA"/>
</dbReference>
<dbReference type="Pfam" id="PF18089">
    <property type="entry name" value="DAPG_hydrolase"/>
    <property type="match status" value="1"/>
</dbReference>
<evidence type="ECO:0000256" key="1">
    <source>
        <dbReference type="ARBA" id="ARBA00001947"/>
    </source>
</evidence>
<evidence type="ECO:0000256" key="4">
    <source>
        <dbReference type="ARBA" id="ARBA00022833"/>
    </source>
</evidence>
<keyword evidence="2" id="KW-0479">Metal-binding</keyword>
<gene>
    <name evidence="7" type="ORF">OV287_03390</name>
</gene>
<sequence>MPLAQAPRLLEPGDQALEDGVLRNPDGTLLIAVRTEMPGVTGEMIDWWFGWHLTSSERYRLWHPRDHVRATVEEDRSYLSDDRERYVGNVSYVDEYIGGRLMKLAIEFVPPTLYGLEPGRFAEARVDTAVCARTAFQGWPLAVGHLIHLVRRVPGGCELRSRFWLGDIEVRLPVLGGPLSRLLNRASLRRRVAPDGLGLGLLVHCAEEMNHLARLLPGLYRAFPRPGP</sequence>
<proteinExistence type="inferred from homology"/>
<evidence type="ECO:0000313" key="7">
    <source>
        <dbReference type="EMBL" id="MCY1073517.1"/>
    </source>
</evidence>